<dbReference type="Proteomes" id="UP000006729">
    <property type="component" value="Chromosome 11"/>
</dbReference>
<organism evidence="1 2">
    <name type="scientific">Populus trichocarpa</name>
    <name type="common">Western balsam poplar</name>
    <name type="synonym">Populus balsamifera subsp. trichocarpa</name>
    <dbReference type="NCBI Taxonomy" id="3694"/>
    <lineage>
        <taxon>Eukaryota</taxon>
        <taxon>Viridiplantae</taxon>
        <taxon>Streptophyta</taxon>
        <taxon>Embryophyta</taxon>
        <taxon>Tracheophyta</taxon>
        <taxon>Spermatophyta</taxon>
        <taxon>Magnoliopsida</taxon>
        <taxon>eudicotyledons</taxon>
        <taxon>Gunneridae</taxon>
        <taxon>Pentapetalae</taxon>
        <taxon>rosids</taxon>
        <taxon>fabids</taxon>
        <taxon>Malpighiales</taxon>
        <taxon>Salicaceae</taxon>
        <taxon>Saliceae</taxon>
        <taxon>Populus</taxon>
    </lineage>
</organism>
<dbReference type="EMBL" id="CM009300">
    <property type="protein sequence ID" value="KAI9385158.1"/>
    <property type="molecule type" value="Genomic_DNA"/>
</dbReference>
<sequence length="782" mass="86495">MYSLRLIVLFSFSCVLLSSLSIAQPDFLYQSCRNTENNYTANSTFQKNLDSLLSSLASNTQIDYGYYNFSAGQIGPDQVHAIALCRGDILLNECRGCVSNSGRKILQVCPNQKEAIGIYDFCILRYSNRSSFGVLDEEFIVYTWNTENASHVNLFSQALGNLTSRLRTAAASGTSLLKFATGNQTAGIITIFGLVQCMPDLSAQDCDDCLAGTFQQIRSCCDGQIEGKIGGRIVRGSYYLRFETYPFYRVTAATLAQLPLPPSPEAPPAAAAASGTSLLKFATGNQTAGIITIFGLVQCMPDLSAQDCDDCLAGTFQQIRSCCDGQIEGKIGGRIVRGSCYLRFETYPFYRVTAATLAQLPLPPSPEAPPATENGNTTRKVVIIIVSILIFMAVVVITSIFLYCRRPKQEVKNFNENGGQECVQFRFASIRVATHNFSDDNKLGQGGFGAVYKGLLQDGQAIAVKRLARNSAQGEVEFKNEVLLVARLQHRNLVRLHGFCFEGTEKLLVYEFVPNSSLDQFLFDPSKRSLIDWEIRYQIIVGIARGVLYLHQDSQLRVIHRDLKASNILLDDQMNAKISDFGMAKLFQMDQTQDATSRIVGTLGYMAPEYAMHGCFSAKSDVFSFGVLVLEIITGRQNGSFNSEDEQEYLLTNAWESWNQGRTLNLIDPILKRVVSRRDVLIRCFHIGLLCVQEKVADRPTMASVILMLSSDSFVLPLPSRPPYCMHSAMEEQETSRPAQDIPSSREQPISTSSSLTNHESYPSDQSGIGHLESSIKEISNP</sequence>
<gene>
    <name evidence="1" type="ORF">POPTR_011G028700v4</name>
</gene>
<name>A0ACC0S7V9_POPTR</name>
<evidence type="ECO:0000313" key="2">
    <source>
        <dbReference type="Proteomes" id="UP000006729"/>
    </source>
</evidence>
<accession>A0ACC0S7V9</accession>
<reference evidence="1 2" key="1">
    <citation type="journal article" date="2006" name="Science">
        <title>The genome of black cottonwood, Populus trichocarpa (Torr. &amp; Gray).</title>
        <authorList>
            <person name="Tuskan G.A."/>
            <person name="Difazio S."/>
            <person name="Jansson S."/>
            <person name="Bohlmann J."/>
            <person name="Grigoriev I."/>
            <person name="Hellsten U."/>
            <person name="Putnam N."/>
            <person name="Ralph S."/>
            <person name="Rombauts S."/>
            <person name="Salamov A."/>
            <person name="Schein J."/>
            <person name="Sterck L."/>
            <person name="Aerts A."/>
            <person name="Bhalerao R.R."/>
            <person name="Bhalerao R.P."/>
            <person name="Blaudez D."/>
            <person name="Boerjan W."/>
            <person name="Brun A."/>
            <person name="Brunner A."/>
            <person name="Busov V."/>
            <person name="Campbell M."/>
            <person name="Carlson J."/>
            <person name="Chalot M."/>
            <person name="Chapman J."/>
            <person name="Chen G.L."/>
            <person name="Cooper D."/>
            <person name="Coutinho P.M."/>
            <person name="Couturier J."/>
            <person name="Covert S."/>
            <person name="Cronk Q."/>
            <person name="Cunningham R."/>
            <person name="Davis J."/>
            <person name="Degroeve S."/>
            <person name="Dejardin A."/>
            <person name="Depamphilis C."/>
            <person name="Detter J."/>
            <person name="Dirks B."/>
            <person name="Dubchak I."/>
            <person name="Duplessis S."/>
            <person name="Ehlting J."/>
            <person name="Ellis B."/>
            <person name="Gendler K."/>
            <person name="Goodstein D."/>
            <person name="Gribskov M."/>
            <person name="Grimwood J."/>
            <person name="Groover A."/>
            <person name="Gunter L."/>
            <person name="Hamberger B."/>
            <person name="Heinze B."/>
            <person name="Helariutta Y."/>
            <person name="Henrissat B."/>
            <person name="Holligan D."/>
            <person name="Holt R."/>
            <person name="Huang W."/>
            <person name="Islam-Faridi N."/>
            <person name="Jones S."/>
            <person name="Jones-Rhoades M."/>
            <person name="Jorgensen R."/>
            <person name="Joshi C."/>
            <person name="Kangasjarvi J."/>
            <person name="Karlsson J."/>
            <person name="Kelleher C."/>
            <person name="Kirkpatrick R."/>
            <person name="Kirst M."/>
            <person name="Kohler A."/>
            <person name="Kalluri U."/>
            <person name="Larimer F."/>
            <person name="Leebens-Mack J."/>
            <person name="Leple J.C."/>
            <person name="Locascio P."/>
            <person name="Lou Y."/>
            <person name="Lucas S."/>
            <person name="Martin F."/>
            <person name="Montanini B."/>
            <person name="Napoli C."/>
            <person name="Nelson D.R."/>
            <person name="Nelson C."/>
            <person name="Nieminen K."/>
            <person name="Nilsson O."/>
            <person name="Pereda V."/>
            <person name="Peter G."/>
            <person name="Philippe R."/>
            <person name="Pilate G."/>
            <person name="Poliakov A."/>
            <person name="Razumovskaya J."/>
            <person name="Richardson P."/>
            <person name="Rinaldi C."/>
            <person name="Ritland K."/>
            <person name="Rouze P."/>
            <person name="Ryaboy D."/>
            <person name="Schmutz J."/>
            <person name="Schrader J."/>
            <person name="Segerman B."/>
            <person name="Shin H."/>
            <person name="Siddiqui A."/>
            <person name="Sterky F."/>
            <person name="Terry A."/>
            <person name="Tsai C.J."/>
            <person name="Uberbacher E."/>
            <person name="Unneberg P."/>
            <person name="Vahala J."/>
            <person name="Wall K."/>
            <person name="Wessler S."/>
            <person name="Yang G."/>
            <person name="Yin T."/>
            <person name="Douglas C."/>
            <person name="Marra M."/>
            <person name="Sandberg G."/>
            <person name="Van de Peer Y."/>
            <person name="Rokhsar D."/>
        </authorList>
    </citation>
    <scope>NUCLEOTIDE SEQUENCE [LARGE SCALE GENOMIC DNA]</scope>
    <source>
        <strain evidence="2">cv. Nisqually</strain>
    </source>
</reference>
<protein>
    <submittedName>
        <fullName evidence="1">Uncharacterized protein</fullName>
    </submittedName>
</protein>
<evidence type="ECO:0000313" key="1">
    <source>
        <dbReference type="EMBL" id="KAI9385158.1"/>
    </source>
</evidence>
<proteinExistence type="predicted"/>
<keyword evidence="2" id="KW-1185">Reference proteome</keyword>
<comment type="caution">
    <text evidence="1">The sequence shown here is derived from an EMBL/GenBank/DDBJ whole genome shotgun (WGS) entry which is preliminary data.</text>
</comment>